<comment type="caution">
    <text evidence="1">The sequence shown here is derived from an EMBL/GenBank/DDBJ whole genome shotgun (WGS) entry which is preliminary data.</text>
</comment>
<reference evidence="1" key="1">
    <citation type="submission" date="2017-11" db="EMBL/GenBank/DDBJ databases">
        <title>Three new genomes from thermophilic consortium.</title>
        <authorList>
            <person name="Quaggio R."/>
            <person name="Amgarten D."/>
            <person name="Setubal J.C."/>
        </authorList>
    </citation>
    <scope>NUCLEOTIDE SEQUENCE</scope>
    <source>
        <strain evidence="1">ZCTH01-B2</strain>
    </source>
</reference>
<organism evidence="1 2">
    <name type="scientific">Symbiobacterium thermophilum</name>
    <dbReference type="NCBI Taxonomy" id="2734"/>
    <lineage>
        <taxon>Bacteria</taxon>
        <taxon>Bacillati</taxon>
        <taxon>Bacillota</taxon>
        <taxon>Clostridia</taxon>
        <taxon>Eubacteriales</taxon>
        <taxon>Symbiobacteriaceae</taxon>
        <taxon>Symbiobacterium</taxon>
    </lineage>
</organism>
<gene>
    <name evidence="1" type="ORF">CWE10_10890</name>
</gene>
<dbReference type="RefSeq" id="WP_273379766.1">
    <property type="nucleotide sequence ID" value="NZ_PIUK01000101.1"/>
</dbReference>
<dbReference type="AlphaFoldDB" id="A0A953IE47"/>
<dbReference type="Proteomes" id="UP000732377">
    <property type="component" value="Unassembled WGS sequence"/>
</dbReference>
<dbReference type="EMBL" id="PIUK01000101">
    <property type="protein sequence ID" value="MBY6276700.1"/>
    <property type="molecule type" value="Genomic_DNA"/>
</dbReference>
<sequence length="96" mass="11766">MCWHCSGHDWDWDWDWNCDCQCPCHCRGDRRRRFDRKRRCDLHDDWDGGWDGHDRGRCRRSRRRRCDHRDDDPKSDLCSRPVVVHGHGGAKRFLFI</sequence>
<proteinExistence type="predicted"/>
<accession>A0A953IE47</accession>
<evidence type="ECO:0000313" key="2">
    <source>
        <dbReference type="Proteomes" id="UP000732377"/>
    </source>
</evidence>
<name>A0A953IE47_SYMTR</name>
<protein>
    <submittedName>
        <fullName evidence="1">Uncharacterized protein</fullName>
    </submittedName>
</protein>
<evidence type="ECO:0000313" key="1">
    <source>
        <dbReference type="EMBL" id="MBY6276700.1"/>
    </source>
</evidence>